<reference evidence="8" key="1">
    <citation type="journal article" date="2014" name="Int. J. Syst. Evol. Microbiol.">
        <title>Complete genome sequence of Corynebacterium casei LMG S-19264T (=DSM 44701T), isolated from a smear-ripened cheese.</title>
        <authorList>
            <consortium name="US DOE Joint Genome Institute (JGI-PGF)"/>
            <person name="Walter F."/>
            <person name="Albersmeier A."/>
            <person name="Kalinowski J."/>
            <person name="Ruckert C."/>
        </authorList>
    </citation>
    <scope>NUCLEOTIDE SEQUENCE</scope>
    <source>
        <strain evidence="8">CGMCC 4.7299</strain>
    </source>
</reference>
<dbReference type="PROSITE" id="PS00893">
    <property type="entry name" value="NUDIX_BOX"/>
    <property type="match status" value="1"/>
</dbReference>
<sequence>MAWIEPEQYWQQVAVHHGAAGGFITDHAGRVLLVKPGYAPHWTFPGGAMDAGENPEQAARREICEEVGLDLDLGALLVVDWLPAAGPRTRPIMHFLFDGGTLGPGVPLRRQEDELEDARFLEPGEAAARLFRDGGRRMYAALRARRTGTTLLGWRPDAPRSGGGDVIAGGPGAG</sequence>
<evidence type="ECO:0000259" key="7">
    <source>
        <dbReference type="PROSITE" id="PS51462"/>
    </source>
</evidence>
<dbReference type="Proteomes" id="UP000656042">
    <property type="component" value="Unassembled WGS sequence"/>
</dbReference>
<dbReference type="EMBL" id="BMMX01000009">
    <property type="protein sequence ID" value="GGK91458.1"/>
    <property type="molecule type" value="Genomic_DNA"/>
</dbReference>
<evidence type="ECO:0000313" key="8">
    <source>
        <dbReference type="EMBL" id="GGK91458.1"/>
    </source>
</evidence>
<dbReference type="InterPro" id="IPR015797">
    <property type="entry name" value="NUDIX_hydrolase-like_dom_sf"/>
</dbReference>
<comment type="cofactor">
    <cofactor evidence="1">
        <name>Mg(2+)</name>
        <dbReference type="ChEBI" id="CHEBI:18420"/>
    </cofactor>
</comment>
<feature type="compositionally biased region" description="Gly residues" evidence="6">
    <location>
        <begin position="161"/>
        <end position="174"/>
    </location>
</feature>
<name>A0A8J3FNC4_9ACTN</name>
<gene>
    <name evidence="8" type="ORF">GCM10012284_26660</name>
</gene>
<evidence type="ECO:0000256" key="6">
    <source>
        <dbReference type="SAM" id="MobiDB-lite"/>
    </source>
</evidence>
<evidence type="ECO:0000256" key="3">
    <source>
        <dbReference type="ARBA" id="ARBA00022801"/>
    </source>
</evidence>
<comment type="caution">
    <text evidence="8">The sequence shown here is derived from an EMBL/GenBank/DDBJ whole genome shotgun (WGS) entry which is preliminary data.</text>
</comment>
<dbReference type="GO" id="GO:0016787">
    <property type="term" value="F:hydrolase activity"/>
    <property type="evidence" value="ECO:0007669"/>
    <property type="project" value="UniProtKB-KW"/>
</dbReference>
<evidence type="ECO:0000256" key="4">
    <source>
        <dbReference type="ARBA" id="ARBA00022842"/>
    </source>
</evidence>
<evidence type="ECO:0000313" key="9">
    <source>
        <dbReference type="Proteomes" id="UP000656042"/>
    </source>
</evidence>
<reference evidence="8" key="2">
    <citation type="submission" date="2020-09" db="EMBL/GenBank/DDBJ databases">
        <authorList>
            <person name="Sun Q."/>
            <person name="Zhou Y."/>
        </authorList>
    </citation>
    <scope>NUCLEOTIDE SEQUENCE</scope>
    <source>
        <strain evidence="8">CGMCC 4.7299</strain>
    </source>
</reference>
<proteinExistence type="inferred from homology"/>
<organism evidence="8 9">
    <name type="scientific">Mangrovihabitans endophyticus</name>
    <dbReference type="NCBI Taxonomy" id="1751298"/>
    <lineage>
        <taxon>Bacteria</taxon>
        <taxon>Bacillati</taxon>
        <taxon>Actinomycetota</taxon>
        <taxon>Actinomycetes</taxon>
        <taxon>Micromonosporales</taxon>
        <taxon>Micromonosporaceae</taxon>
        <taxon>Mangrovihabitans</taxon>
    </lineage>
</organism>
<dbReference type="InterPro" id="IPR000086">
    <property type="entry name" value="NUDIX_hydrolase_dom"/>
</dbReference>
<dbReference type="InterPro" id="IPR020476">
    <property type="entry name" value="Nudix_hydrolase"/>
</dbReference>
<dbReference type="InterPro" id="IPR020084">
    <property type="entry name" value="NUDIX_hydrolase_CS"/>
</dbReference>
<dbReference type="Pfam" id="PF00293">
    <property type="entry name" value="NUDIX"/>
    <property type="match status" value="1"/>
</dbReference>
<accession>A0A8J3FNC4</accession>
<dbReference type="AlphaFoldDB" id="A0A8J3FNC4"/>
<protein>
    <recommendedName>
        <fullName evidence="7">Nudix hydrolase domain-containing protein</fullName>
    </recommendedName>
</protein>
<feature type="domain" description="Nudix hydrolase" evidence="7">
    <location>
        <begin position="15"/>
        <end position="144"/>
    </location>
</feature>
<keyword evidence="4" id="KW-0460">Magnesium</keyword>
<dbReference type="Gene3D" id="3.90.79.10">
    <property type="entry name" value="Nucleoside Triphosphate Pyrophosphohydrolase"/>
    <property type="match status" value="1"/>
</dbReference>
<dbReference type="PROSITE" id="PS51462">
    <property type="entry name" value="NUDIX"/>
    <property type="match status" value="1"/>
</dbReference>
<evidence type="ECO:0000256" key="2">
    <source>
        <dbReference type="ARBA" id="ARBA00005582"/>
    </source>
</evidence>
<evidence type="ECO:0000256" key="1">
    <source>
        <dbReference type="ARBA" id="ARBA00001946"/>
    </source>
</evidence>
<feature type="region of interest" description="Disordered" evidence="6">
    <location>
        <begin position="155"/>
        <end position="174"/>
    </location>
</feature>
<evidence type="ECO:0000256" key="5">
    <source>
        <dbReference type="RuleBase" id="RU003476"/>
    </source>
</evidence>
<dbReference type="RefSeq" id="WP_189079495.1">
    <property type="nucleotide sequence ID" value="NZ_BMMX01000009.1"/>
</dbReference>
<keyword evidence="3 5" id="KW-0378">Hydrolase</keyword>
<comment type="similarity">
    <text evidence="2 5">Belongs to the Nudix hydrolase family.</text>
</comment>
<dbReference type="PANTHER" id="PTHR43046">
    <property type="entry name" value="GDP-MANNOSE MANNOSYL HYDROLASE"/>
    <property type="match status" value="1"/>
</dbReference>
<dbReference type="PANTHER" id="PTHR43046:SF12">
    <property type="entry name" value="GDP-MANNOSE MANNOSYL HYDROLASE"/>
    <property type="match status" value="1"/>
</dbReference>
<dbReference type="PRINTS" id="PR00502">
    <property type="entry name" value="NUDIXFAMILY"/>
</dbReference>
<dbReference type="SUPFAM" id="SSF55811">
    <property type="entry name" value="Nudix"/>
    <property type="match status" value="1"/>
</dbReference>
<keyword evidence="9" id="KW-1185">Reference proteome</keyword>
<dbReference type="CDD" id="cd18876">
    <property type="entry name" value="NUDIX_Hydrolase"/>
    <property type="match status" value="1"/>
</dbReference>